<feature type="domain" description="RNA polymerase sigma-70 region 2" evidence="7">
    <location>
        <begin position="23"/>
        <end position="89"/>
    </location>
</feature>
<keyword evidence="10" id="KW-1185">Reference proteome</keyword>
<accession>A0ABU6MGS1</accession>
<comment type="similarity">
    <text evidence="1 6">Belongs to the sigma-70 factor family. ECF subfamily.</text>
</comment>
<dbReference type="InterPro" id="IPR039425">
    <property type="entry name" value="RNA_pol_sigma-70-like"/>
</dbReference>
<evidence type="ECO:0000313" key="9">
    <source>
        <dbReference type="EMBL" id="MED1203862.1"/>
    </source>
</evidence>
<keyword evidence="3 6" id="KW-0731">Sigma factor</keyword>
<dbReference type="PROSITE" id="PS01063">
    <property type="entry name" value="SIGMA70_ECF"/>
    <property type="match status" value="1"/>
</dbReference>
<evidence type="ECO:0000256" key="3">
    <source>
        <dbReference type="ARBA" id="ARBA00023082"/>
    </source>
</evidence>
<evidence type="ECO:0000259" key="7">
    <source>
        <dbReference type="Pfam" id="PF04542"/>
    </source>
</evidence>
<dbReference type="PANTHER" id="PTHR43133:SF51">
    <property type="entry name" value="RNA POLYMERASE SIGMA FACTOR"/>
    <property type="match status" value="1"/>
</dbReference>
<keyword evidence="4 6" id="KW-0238">DNA-binding</keyword>
<evidence type="ECO:0000259" key="8">
    <source>
        <dbReference type="Pfam" id="PF08281"/>
    </source>
</evidence>
<gene>
    <name evidence="9" type="ORF">P4T90_12380</name>
</gene>
<keyword evidence="2 6" id="KW-0805">Transcription regulation</keyword>
<proteinExistence type="inferred from homology"/>
<reference evidence="9 10" key="1">
    <citation type="submission" date="2023-03" db="EMBL/GenBank/DDBJ databases">
        <title>Bacillus Genome Sequencing.</title>
        <authorList>
            <person name="Dunlap C."/>
        </authorList>
    </citation>
    <scope>NUCLEOTIDE SEQUENCE [LARGE SCALE GENOMIC DNA]</scope>
    <source>
        <strain evidence="9 10">B-23453</strain>
    </source>
</reference>
<dbReference type="SUPFAM" id="SSF88659">
    <property type="entry name" value="Sigma3 and sigma4 domains of RNA polymerase sigma factors"/>
    <property type="match status" value="1"/>
</dbReference>
<dbReference type="CDD" id="cd06171">
    <property type="entry name" value="Sigma70_r4"/>
    <property type="match status" value="1"/>
</dbReference>
<evidence type="ECO:0000256" key="5">
    <source>
        <dbReference type="ARBA" id="ARBA00023163"/>
    </source>
</evidence>
<comment type="caution">
    <text evidence="9">The sequence shown here is derived from an EMBL/GenBank/DDBJ whole genome shotgun (WGS) entry which is preliminary data.</text>
</comment>
<sequence>MDLELNRLIKEAKNGNQEAFSTLVTKYKGHVFRHAYAVLNNHQDAEDVAQEAFVKAFLSLKKLDNEFAFVSWLTRIVSNLCYDKLKKAKNIKMIDSDEEKQEHLLNNRSTRDPADLRLIIREAMQTLSAEHRTVLVLRDIQGYSYEEIADIVNIPLGTVKSRINSARAALKKELSRGDENG</sequence>
<feature type="domain" description="RNA polymerase sigma factor 70 region 4 type 2" evidence="8">
    <location>
        <begin position="118"/>
        <end position="170"/>
    </location>
</feature>
<name>A0ABU6MGS1_9BACI</name>
<evidence type="ECO:0000256" key="4">
    <source>
        <dbReference type="ARBA" id="ARBA00023125"/>
    </source>
</evidence>
<dbReference type="SUPFAM" id="SSF88946">
    <property type="entry name" value="Sigma2 domain of RNA polymerase sigma factors"/>
    <property type="match status" value="1"/>
</dbReference>
<dbReference type="Gene3D" id="1.10.1740.10">
    <property type="match status" value="1"/>
</dbReference>
<keyword evidence="5 6" id="KW-0804">Transcription</keyword>
<dbReference type="RefSeq" id="WP_066268096.1">
    <property type="nucleotide sequence ID" value="NZ_JARMAB010000017.1"/>
</dbReference>
<organism evidence="9 10">
    <name type="scientific">Heyndrickxia acidicola</name>
    <dbReference type="NCBI Taxonomy" id="209389"/>
    <lineage>
        <taxon>Bacteria</taxon>
        <taxon>Bacillati</taxon>
        <taxon>Bacillota</taxon>
        <taxon>Bacilli</taxon>
        <taxon>Bacillales</taxon>
        <taxon>Bacillaceae</taxon>
        <taxon>Heyndrickxia</taxon>
    </lineage>
</organism>
<dbReference type="Pfam" id="PF08281">
    <property type="entry name" value="Sigma70_r4_2"/>
    <property type="match status" value="1"/>
</dbReference>
<dbReference type="InterPro" id="IPR013249">
    <property type="entry name" value="RNA_pol_sigma70_r4_t2"/>
</dbReference>
<evidence type="ECO:0000256" key="6">
    <source>
        <dbReference type="RuleBase" id="RU000716"/>
    </source>
</evidence>
<dbReference type="Proteomes" id="UP001341444">
    <property type="component" value="Unassembled WGS sequence"/>
</dbReference>
<dbReference type="InterPro" id="IPR013324">
    <property type="entry name" value="RNA_pol_sigma_r3/r4-like"/>
</dbReference>
<evidence type="ECO:0000256" key="1">
    <source>
        <dbReference type="ARBA" id="ARBA00010641"/>
    </source>
</evidence>
<dbReference type="InterPro" id="IPR013325">
    <property type="entry name" value="RNA_pol_sigma_r2"/>
</dbReference>
<dbReference type="Pfam" id="PF04542">
    <property type="entry name" value="Sigma70_r2"/>
    <property type="match status" value="1"/>
</dbReference>
<dbReference type="PANTHER" id="PTHR43133">
    <property type="entry name" value="RNA POLYMERASE ECF-TYPE SIGMA FACTO"/>
    <property type="match status" value="1"/>
</dbReference>
<evidence type="ECO:0000256" key="2">
    <source>
        <dbReference type="ARBA" id="ARBA00023015"/>
    </source>
</evidence>
<dbReference type="NCBIfam" id="TIGR02937">
    <property type="entry name" value="sigma70-ECF"/>
    <property type="match status" value="1"/>
</dbReference>
<dbReference type="Gene3D" id="1.10.10.10">
    <property type="entry name" value="Winged helix-like DNA-binding domain superfamily/Winged helix DNA-binding domain"/>
    <property type="match status" value="1"/>
</dbReference>
<dbReference type="InterPro" id="IPR014284">
    <property type="entry name" value="RNA_pol_sigma-70_dom"/>
</dbReference>
<dbReference type="InterPro" id="IPR007627">
    <property type="entry name" value="RNA_pol_sigma70_r2"/>
</dbReference>
<dbReference type="InterPro" id="IPR000838">
    <property type="entry name" value="RNA_pol_sigma70_ECF_CS"/>
</dbReference>
<evidence type="ECO:0000313" key="10">
    <source>
        <dbReference type="Proteomes" id="UP001341444"/>
    </source>
</evidence>
<dbReference type="InterPro" id="IPR036388">
    <property type="entry name" value="WH-like_DNA-bd_sf"/>
</dbReference>
<protein>
    <recommendedName>
        <fullName evidence="6">RNA polymerase sigma factor</fullName>
    </recommendedName>
</protein>
<dbReference type="EMBL" id="JARMAB010000017">
    <property type="protein sequence ID" value="MED1203862.1"/>
    <property type="molecule type" value="Genomic_DNA"/>
</dbReference>